<protein>
    <recommendedName>
        <fullName evidence="3">PD-(D/E)XK nuclease superfamily protein</fullName>
    </recommendedName>
</protein>
<dbReference type="RefSeq" id="WP_285746961.1">
    <property type="nucleotide sequence ID" value="NZ_CP127162.1"/>
</dbReference>
<sequence>MDDLIKKFLDTLNFNYWNLIRHTVENNKELKKTVPTFLLSPEKLIIYVGSQHIAIEYIGTYNRPISDEKQVECVLYDYSEVDNFLEEIIGVTYDKGTLTIPLNGCVDDLYIATVEATDLLSENNWNFLAQEMTFVLNVSGLFLGENFTRLRNCFFYEKNNDGLKVRNIKWMDIFPIERHDVDQDTEDITVTFPNLPLLAKGDIQYSLPEKLNFQYDKLMTMNRFIELYNSEGTSETDITRFLAEPENQFILNMAFFGSSLHAEKECKWIDNEEKPPIRPDFFVMGSDGMADILEFKLPTIKTETVVVGKINRETFSSEIHSYIAQTRVYREYFEDPRNRDFVKSHYGLEVYYPKRYLVVGRRWMFAPPEWRAIINEYKDLTIRTYDDIVDTVMGHLMS</sequence>
<accession>A0ABY8X593</accession>
<evidence type="ECO:0008006" key="3">
    <source>
        <dbReference type="Google" id="ProtNLM"/>
    </source>
</evidence>
<gene>
    <name evidence="1" type="ORF">QPK24_05830</name>
</gene>
<keyword evidence="2" id="KW-1185">Reference proteome</keyword>
<evidence type="ECO:0000313" key="1">
    <source>
        <dbReference type="EMBL" id="WIV20218.1"/>
    </source>
</evidence>
<proteinExistence type="predicted"/>
<organism evidence="1 2">
    <name type="scientific">Paenibacillus polygoni</name>
    <dbReference type="NCBI Taxonomy" id="3050112"/>
    <lineage>
        <taxon>Bacteria</taxon>
        <taxon>Bacillati</taxon>
        <taxon>Bacillota</taxon>
        <taxon>Bacilli</taxon>
        <taxon>Bacillales</taxon>
        <taxon>Paenibacillaceae</taxon>
        <taxon>Paenibacillus</taxon>
    </lineage>
</organism>
<reference evidence="1 2" key="1">
    <citation type="submission" date="2023-06" db="EMBL/GenBank/DDBJ databases">
        <title>Paenibacillus polygonum sp. nov., an endophytic bacterium, isolated from Polygonum lapathifolium L. in Nanji Wetland National Nature Reserve, South of Poyang Lake, Jiangxi Province, China.</title>
        <authorList>
            <person name="Yu Z."/>
        </authorList>
    </citation>
    <scope>NUCLEOTIDE SEQUENCE [LARGE SCALE GENOMIC DNA]</scope>
    <source>
        <strain evidence="1 2">C31</strain>
    </source>
</reference>
<evidence type="ECO:0000313" key="2">
    <source>
        <dbReference type="Proteomes" id="UP001236415"/>
    </source>
</evidence>
<dbReference type="Proteomes" id="UP001236415">
    <property type="component" value="Chromosome"/>
</dbReference>
<name>A0ABY8X593_9BACL</name>
<dbReference type="EMBL" id="CP127162">
    <property type="protein sequence ID" value="WIV20218.1"/>
    <property type="molecule type" value="Genomic_DNA"/>
</dbReference>